<evidence type="ECO:0000259" key="1">
    <source>
        <dbReference type="PROSITE" id="PS50878"/>
    </source>
</evidence>
<dbReference type="Pfam" id="PF00078">
    <property type="entry name" value="RVT_1"/>
    <property type="match status" value="1"/>
</dbReference>
<evidence type="ECO:0000313" key="3">
    <source>
        <dbReference type="Proteomes" id="UP001153954"/>
    </source>
</evidence>
<dbReference type="EMBL" id="CAKOGL010000029">
    <property type="protein sequence ID" value="CAH2106216.1"/>
    <property type="molecule type" value="Genomic_DNA"/>
</dbReference>
<gene>
    <name evidence="2" type="ORF">EEDITHA_LOCUS20382</name>
</gene>
<sequence>MEKAFDRVWNARLLAKMINTTTPPTIVRVVASFLEGRSFHVSVEGVNSRPRPIRAGVPQGRCLSPCIFAVYTDDISTHRDHLREGEEDVPLALYADNSAFFASSYHQIVATNKMQRLLDLLPEWFDKWRMAVNVGKTAALLTGNHSYQSEAAHGSDRQKRDHSCSGSPVEAPLCVHLQTTFED</sequence>
<feature type="domain" description="Reverse transcriptase" evidence="1">
    <location>
        <begin position="1"/>
        <end position="183"/>
    </location>
</feature>
<accession>A0AAU9V7N5</accession>
<dbReference type="InterPro" id="IPR000477">
    <property type="entry name" value="RT_dom"/>
</dbReference>
<dbReference type="PROSITE" id="PS50878">
    <property type="entry name" value="RT_POL"/>
    <property type="match status" value="1"/>
</dbReference>
<organism evidence="2 3">
    <name type="scientific">Euphydryas editha</name>
    <name type="common">Edith's checkerspot</name>
    <dbReference type="NCBI Taxonomy" id="104508"/>
    <lineage>
        <taxon>Eukaryota</taxon>
        <taxon>Metazoa</taxon>
        <taxon>Ecdysozoa</taxon>
        <taxon>Arthropoda</taxon>
        <taxon>Hexapoda</taxon>
        <taxon>Insecta</taxon>
        <taxon>Pterygota</taxon>
        <taxon>Neoptera</taxon>
        <taxon>Endopterygota</taxon>
        <taxon>Lepidoptera</taxon>
        <taxon>Glossata</taxon>
        <taxon>Ditrysia</taxon>
        <taxon>Papilionoidea</taxon>
        <taxon>Nymphalidae</taxon>
        <taxon>Nymphalinae</taxon>
        <taxon>Euphydryas</taxon>
    </lineage>
</organism>
<dbReference type="Proteomes" id="UP001153954">
    <property type="component" value="Unassembled WGS sequence"/>
</dbReference>
<protein>
    <recommendedName>
        <fullName evidence="1">Reverse transcriptase domain-containing protein</fullName>
    </recommendedName>
</protein>
<dbReference type="AlphaFoldDB" id="A0AAU9V7N5"/>
<keyword evidence="3" id="KW-1185">Reference proteome</keyword>
<evidence type="ECO:0000313" key="2">
    <source>
        <dbReference type="EMBL" id="CAH2106216.1"/>
    </source>
</evidence>
<proteinExistence type="predicted"/>
<name>A0AAU9V7N5_EUPED</name>
<dbReference type="PANTHER" id="PTHR33332">
    <property type="entry name" value="REVERSE TRANSCRIPTASE DOMAIN-CONTAINING PROTEIN"/>
    <property type="match status" value="1"/>
</dbReference>
<comment type="caution">
    <text evidence="2">The sequence shown here is derived from an EMBL/GenBank/DDBJ whole genome shotgun (WGS) entry which is preliminary data.</text>
</comment>
<reference evidence="2" key="1">
    <citation type="submission" date="2022-03" db="EMBL/GenBank/DDBJ databases">
        <authorList>
            <person name="Tunstrom K."/>
        </authorList>
    </citation>
    <scope>NUCLEOTIDE SEQUENCE</scope>
</reference>